<evidence type="ECO:0000256" key="5">
    <source>
        <dbReference type="SAM" id="MobiDB-lite"/>
    </source>
</evidence>
<evidence type="ECO:0000256" key="1">
    <source>
        <dbReference type="ARBA" id="ARBA00023012"/>
    </source>
</evidence>
<feature type="compositionally biased region" description="Low complexity" evidence="5">
    <location>
        <begin position="262"/>
        <end position="275"/>
    </location>
</feature>
<evidence type="ECO:0000256" key="2">
    <source>
        <dbReference type="ARBA" id="ARBA00023015"/>
    </source>
</evidence>
<dbReference type="PANTHER" id="PTHR43874">
    <property type="entry name" value="TWO-COMPONENT RESPONSE REGULATOR"/>
    <property type="match status" value="1"/>
</dbReference>
<dbReference type="Proteomes" id="UP001227230">
    <property type="component" value="Chromosome 15"/>
</dbReference>
<evidence type="ECO:0000313" key="8">
    <source>
        <dbReference type="Proteomes" id="UP001227230"/>
    </source>
</evidence>
<evidence type="ECO:0000259" key="6">
    <source>
        <dbReference type="PROSITE" id="PS50110"/>
    </source>
</evidence>
<dbReference type="Gene3D" id="3.40.50.2300">
    <property type="match status" value="1"/>
</dbReference>
<dbReference type="InterPro" id="IPR001789">
    <property type="entry name" value="Sig_transdc_resp-reg_receiver"/>
</dbReference>
<comment type="caution">
    <text evidence="4">Lacks conserved residue(s) required for the propagation of feature annotation.</text>
</comment>
<feature type="region of interest" description="Disordered" evidence="5">
    <location>
        <begin position="205"/>
        <end position="330"/>
    </location>
</feature>
<keyword evidence="2" id="KW-0805">Transcription regulation</keyword>
<feature type="compositionally biased region" description="Acidic residues" evidence="5">
    <location>
        <begin position="205"/>
        <end position="222"/>
    </location>
</feature>
<organism evidence="7 8">
    <name type="scientific">Vitis vinifera</name>
    <name type="common">Grape</name>
    <dbReference type="NCBI Taxonomy" id="29760"/>
    <lineage>
        <taxon>Eukaryota</taxon>
        <taxon>Viridiplantae</taxon>
        <taxon>Streptophyta</taxon>
        <taxon>Embryophyta</taxon>
        <taxon>Tracheophyta</taxon>
        <taxon>Spermatophyta</taxon>
        <taxon>Magnoliopsida</taxon>
        <taxon>eudicotyledons</taxon>
        <taxon>Gunneridae</taxon>
        <taxon>Pentapetalae</taxon>
        <taxon>rosids</taxon>
        <taxon>Vitales</taxon>
        <taxon>Vitaceae</taxon>
        <taxon>Viteae</taxon>
        <taxon>Vitis</taxon>
    </lineage>
</organism>
<feature type="compositionally biased region" description="Pro residues" evidence="5">
    <location>
        <begin position="287"/>
        <end position="299"/>
    </location>
</feature>
<evidence type="ECO:0000256" key="3">
    <source>
        <dbReference type="ARBA" id="ARBA00023163"/>
    </source>
</evidence>
<reference evidence="7 8" key="1">
    <citation type="journal article" date="2023" name="Hortic Res">
        <title>The complete reference genome for grapevine (Vitis vinifera L.) genetics and breeding.</title>
        <authorList>
            <person name="Shi X."/>
            <person name="Cao S."/>
            <person name="Wang X."/>
            <person name="Huang S."/>
            <person name="Wang Y."/>
            <person name="Liu Z."/>
            <person name="Liu W."/>
            <person name="Leng X."/>
            <person name="Peng Y."/>
            <person name="Wang N."/>
            <person name="Wang Y."/>
            <person name="Ma Z."/>
            <person name="Xu X."/>
            <person name="Zhang F."/>
            <person name="Xue H."/>
            <person name="Zhong H."/>
            <person name="Wang Y."/>
            <person name="Zhang K."/>
            <person name="Velt A."/>
            <person name="Avia K."/>
            <person name="Holtgrawe D."/>
            <person name="Grimplet J."/>
            <person name="Matus J.T."/>
            <person name="Ware D."/>
            <person name="Wu X."/>
            <person name="Wang H."/>
            <person name="Liu C."/>
            <person name="Fang Y."/>
            <person name="Rustenholz C."/>
            <person name="Cheng Z."/>
            <person name="Xiao H."/>
            <person name="Zhou Y."/>
        </authorList>
    </citation>
    <scope>NUCLEOTIDE SEQUENCE [LARGE SCALE GENOMIC DNA]</scope>
    <source>
        <strain evidence="8">cv. Pinot noir / PN40024</strain>
        <tissue evidence="7">Leaf</tissue>
    </source>
</reference>
<dbReference type="SUPFAM" id="SSF52172">
    <property type="entry name" value="CheY-like"/>
    <property type="match status" value="1"/>
</dbReference>
<feature type="domain" description="Response regulatory" evidence="6">
    <location>
        <begin position="63"/>
        <end position="178"/>
    </location>
</feature>
<accession>A0ABY9DEY5</accession>
<sequence>MRRYGSDVIKPHFHHPSLNHFLACLQLLNSEIFPQLFAVMGSEKASSSSVTPTEEFKGHRDICVLVVDCDPTCLMIVSGMLRALTYEVLTVDRAVDALAMTLEGGCGVDLVMTELHMPDMYGLDLLDEIRRTSKLPVVIMSADSNEDVMLKSLRRGAEYYLVKPVLMEDVTNFWQYVFKRRRQKLSLETEKKGSSNVTIVEVVESFEEEDESDGDGDGDGDEYSAVSDGEKSHQESAVETRKEEEEDTLTSPMPKKPKLNIAGSSASGTADSGSGLCTNPIEDEQLIPPPQPWLPPPPQEQGTDKKSEAETEDDHEGSDMAKGGDQLFPK</sequence>
<dbReference type="SMART" id="SM00448">
    <property type="entry name" value="REC"/>
    <property type="match status" value="1"/>
</dbReference>
<dbReference type="CDD" id="cd17584">
    <property type="entry name" value="REC_typeB_ARR-like"/>
    <property type="match status" value="1"/>
</dbReference>
<protein>
    <recommendedName>
        <fullName evidence="6">Response regulatory domain-containing protein</fullName>
    </recommendedName>
</protein>
<dbReference type="InterPro" id="IPR011006">
    <property type="entry name" value="CheY-like_superfamily"/>
</dbReference>
<proteinExistence type="predicted"/>
<keyword evidence="3" id="KW-0804">Transcription</keyword>
<dbReference type="PANTHER" id="PTHR43874:SF58">
    <property type="entry name" value="TWO-COMPONENT RESPONSE REGULATOR-LIKE APRR8-RELATED"/>
    <property type="match status" value="1"/>
</dbReference>
<dbReference type="PROSITE" id="PS50110">
    <property type="entry name" value="RESPONSE_REGULATORY"/>
    <property type="match status" value="1"/>
</dbReference>
<dbReference type="EMBL" id="CP126662">
    <property type="protein sequence ID" value="WKA05563.1"/>
    <property type="molecule type" value="Genomic_DNA"/>
</dbReference>
<dbReference type="Pfam" id="PF00072">
    <property type="entry name" value="Response_reg"/>
    <property type="match status" value="1"/>
</dbReference>
<keyword evidence="8" id="KW-1185">Reference proteome</keyword>
<name>A0ABY9DEY5_VITVI</name>
<evidence type="ECO:0000256" key="4">
    <source>
        <dbReference type="PROSITE-ProRule" id="PRU00169"/>
    </source>
</evidence>
<evidence type="ECO:0000313" key="7">
    <source>
        <dbReference type="EMBL" id="WKA05563.1"/>
    </source>
</evidence>
<gene>
    <name evidence="7" type="ORF">VitviT2T_023524</name>
</gene>
<dbReference type="InterPro" id="IPR045279">
    <property type="entry name" value="ARR-like"/>
</dbReference>
<feature type="compositionally biased region" description="Basic and acidic residues" evidence="5">
    <location>
        <begin position="228"/>
        <end position="243"/>
    </location>
</feature>
<keyword evidence="1" id="KW-0902">Two-component regulatory system</keyword>